<dbReference type="EMBL" id="CAAE01012170">
    <property type="protein sequence ID" value="CAF94419.1"/>
    <property type="molecule type" value="Genomic_DNA"/>
</dbReference>
<feature type="region of interest" description="Disordered" evidence="1">
    <location>
        <begin position="1"/>
        <end position="22"/>
    </location>
</feature>
<dbReference type="AlphaFoldDB" id="Q4SY63"/>
<organism evidence="2">
    <name type="scientific">Tetraodon nigroviridis</name>
    <name type="common">Spotted green pufferfish</name>
    <name type="synonym">Chelonodon nigroviridis</name>
    <dbReference type="NCBI Taxonomy" id="99883"/>
    <lineage>
        <taxon>Eukaryota</taxon>
        <taxon>Metazoa</taxon>
        <taxon>Chordata</taxon>
        <taxon>Craniata</taxon>
        <taxon>Vertebrata</taxon>
        <taxon>Euteleostomi</taxon>
        <taxon>Actinopterygii</taxon>
        <taxon>Neopterygii</taxon>
        <taxon>Teleostei</taxon>
        <taxon>Neoteleostei</taxon>
        <taxon>Acanthomorphata</taxon>
        <taxon>Eupercaria</taxon>
        <taxon>Tetraodontiformes</taxon>
        <taxon>Tetradontoidea</taxon>
        <taxon>Tetraodontidae</taxon>
        <taxon>Tetraodon</taxon>
    </lineage>
</organism>
<gene>
    <name evidence="2" type="ORF">GSTENG00010487001</name>
</gene>
<reference evidence="2" key="2">
    <citation type="submission" date="2004-02" db="EMBL/GenBank/DDBJ databases">
        <authorList>
            <consortium name="Genoscope"/>
            <consortium name="Whitehead Institute Centre for Genome Research"/>
        </authorList>
    </citation>
    <scope>NUCLEOTIDE SEQUENCE</scope>
</reference>
<accession>Q4SY63</accession>
<dbReference type="OrthoDB" id="2158884at2759"/>
<protein>
    <submittedName>
        <fullName evidence="2">(spotted green pufferfish) hypothetical protein</fullName>
    </submittedName>
</protein>
<reference evidence="2" key="1">
    <citation type="journal article" date="2004" name="Nature">
        <title>Genome duplication in the teleost fish Tetraodon nigroviridis reveals the early vertebrate proto-karyotype.</title>
        <authorList>
            <person name="Jaillon O."/>
            <person name="Aury J.-M."/>
            <person name="Brunet F."/>
            <person name="Petit J.-L."/>
            <person name="Stange-Thomann N."/>
            <person name="Mauceli E."/>
            <person name="Bouneau L."/>
            <person name="Fischer C."/>
            <person name="Ozouf-Costaz C."/>
            <person name="Bernot A."/>
            <person name="Nicaud S."/>
            <person name="Jaffe D."/>
            <person name="Fisher S."/>
            <person name="Lutfalla G."/>
            <person name="Dossat C."/>
            <person name="Segurens B."/>
            <person name="Dasilva C."/>
            <person name="Salanoubat M."/>
            <person name="Levy M."/>
            <person name="Boudet N."/>
            <person name="Castellano S."/>
            <person name="Anthouard V."/>
            <person name="Jubin C."/>
            <person name="Castelli V."/>
            <person name="Katinka M."/>
            <person name="Vacherie B."/>
            <person name="Biemont C."/>
            <person name="Skalli Z."/>
            <person name="Cattolico L."/>
            <person name="Poulain J."/>
            <person name="De Berardinis V."/>
            <person name="Cruaud C."/>
            <person name="Duprat S."/>
            <person name="Brottier P."/>
            <person name="Coutanceau J.-P."/>
            <person name="Gouzy J."/>
            <person name="Parra G."/>
            <person name="Lardier G."/>
            <person name="Chapple C."/>
            <person name="McKernan K.J."/>
            <person name="McEwan P."/>
            <person name="Bosak S."/>
            <person name="Kellis M."/>
            <person name="Volff J.-N."/>
            <person name="Guigo R."/>
            <person name="Zody M.C."/>
            <person name="Mesirov J."/>
            <person name="Lindblad-Toh K."/>
            <person name="Birren B."/>
            <person name="Nusbaum C."/>
            <person name="Kahn D."/>
            <person name="Robinson-Rechavi M."/>
            <person name="Laudet V."/>
            <person name="Schachter V."/>
            <person name="Quetier F."/>
            <person name="Saurin W."/>
            <person name="Scarpelli C."/>
            <person name="Wincker P."/>
            <person name="Lander E.S."/>
            <person name="Weissenbach J."/>
            <person name="Roest Crollius H."/>
        </authorList>
    </citation>
    <scope>NUCLEOTIDE SEQUENCE [LARGE SCALE GENOMIC DNA]</scope>
</reference>
<evidence type="ECO:0000313" key="2">
    <source>
        <dbReference type="EMBL" id="CAF94419.1"/>
    </source>
</evidence>
<proteinExistence type="predicted"/>
<sequence length="125" mass="13608">MTLEKNPSKSRDSPSGKAVAKERIPEKFDLLKGNFVSAKYSLSSAYIPSFQKKEVGSVGQRIQLAPLAGQHTNSEAWKRRADRTETKGSNYSALGRTAGNLMTGAPAVQPVHGRVDWTSKYGGNR</sequence>
<feature type="compositionally biased region" description="Basic and acidic residues" evidence="1">
    <location>
        <begin position="76"/>
        <end position="86"/>
    </location>
</feature>
<evidence type="ECO:0000256" key="1">
    <source>
        <dbReference type="SAM" id="MobiDB-lite"/>
    </source>
</evidence>
<dbReference type="KEGG" id="tng:GSTEN00010487G001"/>
<name>Q4SY63_TETNG</name>
<comment type="caution">
    <text evidence="2">The sequence shown here is derived from an EMBL/GenBank/DDBJ whole genome shotgun (WGS) entry which is preliminary data.</text>
</comment>
<feature type="region of interest" description="Disordered" evidence="1">
    <location>
        <begin position="70"/>
        <end position="104"/>
    </location>
</feature>